<evidence type="ECO:0000313" key="3">
    <source>
        <dbReference type="Proteomes" id="UP000266552"/>
    </source>
</evidence>
<feature type="chain" id="PRO_5017259165" evidence="1">
    <location>
        <begin position="26"/>
        <end position="150"/>
    </location>
</feature>
<dbReference type="EMBL" id="CP032412">
    <property type="protein sequence ID" value="AYB44076.1"/>
    <property type="molecule type" value="Genomic_DNA"/>
</dbReference>
<keyword evidence="3" id="KW-1185">Reference proteome</keyword>
<dbReference type="Proteomes" id="UP000266552">
    <property type="component" value="Chromosome"/>
</dbReference>
<dbReference type="RefSeq" id="WP_119847983.1">
    <property type="nucleotide sequence ID" value="NZ_JBJDQO010000005.1"/>
</dbReference>
<name>A0A385TKB5_PAELA</name>
<dbReference type="AlphaFoldDB" id="A0A385TKB5"/>
<organism evidence="2 3">
    <name type="scientific">Paenibacillus lautus</name>
    <name type="common">Bacillus lautus</name>
    <dbReference type="NCBI Taxonomy" id="1401"/>
    <lineage>
        <taxon>Bacteria</taxon>
        <taxon>Bacillati</taxon>
        <taxon>Bacillota</taxon>
        <taxon>Bacilli</taxon>
        <taxon>Bacillales</taxon>
        <taxon>Paenibacillaceae</taxon>
        <taxon>Paenibacillus</taxon>
    </lineage>
</organism>
<gene>
    <name evidence="2" type="ORF">D5F53_12570</name>
</gene>
<feature type="signal peptide" evidence="1">
    <location>
        <begin position="1"/>
        <end position="25"/>
    </location>
</feature>
<keyword evidence="1" id="KW-0732">Signal</keyword>
<protein>
    <submittedName>
        <fullName evidence="2">Uncharacterized protein</fullName>
    </submittedName>
</protein>
<proteinExistence type="predicted"/>
<sequence length="150" mass="17374">MSKCSWYVFLAICVLILLSATVYSASQNRTSFKELVLDQLKESGTIRELDIVKNRNRPNEQRLKITDQAEIDRIVNSFSDLKLRKNSVRDHSGDEYEIRLSTENGPTFTLAVYSPDHIRIYNHSSNHKRYGKEYKIVSDFAPGILESLFR</sequence>
<dbReference type="KEGG" id="plw:D5F53_12570"/>
<evidence type="ECO:0000256" key="1">
    <source>
        <dbReference type="SAM" id="SignalP"/>
    </source>
</evidence>
<evidence type="ECO:0000313" key="2">
    <source>
        <dbReference type="EMBL" id="AYB44076.1"/>
    </source>
</evidence>
<reference evidence="2 3" key="1">
    <citation type="submission" date="2018-09" db="EMBL/GenBank/DDBJ databases">
        <title>Genome Sequence of Paenibacillus lautus Strain E7593-69, Azo Dye-Degrading Bacteria, Isolated from Commercial Tattoo Inks.</title>
        <authorList>
            <person name="Nho S.W."/>
            <person name="Kim S.-J."/>
            <person name="Kweon O."/>
            <person name="Cerniglia C.E."/>
        </authorList>
    </citation>
    <scope>NUCLEOTIDE SEQUENCE [LARGE SCALE GENOMIC DNA]</scope>
    <source>
        <strain evidence="2 3">E7593-69</strain>
    </source>
</reference>
<accession>A0A385TKB5</accession>